<dbReference type="Proteomes" id="UP000005566">
    <property type="component" value="Unassembled WGS sequence"/>
</dbReference>
<dbReference type="EMBL" id="AHKF01000010">
    <property type="protein sequence ID" value="EIA10029.1"/>
    <property type="molecule type" value="Genomic_DNA"/>
</dbReference>
<name>H7FNP0_FLAFP</name>
<reference evidence="1 2" key="1">
    <citation type="journal article" date="2014" name="Acta Crystallogr. D">
        <title>Structure-based characterization and antifreeze properties of a hyperactive ice-binding protein from the Antarctic bacterium Flavobacterium frigoris PS1.</title>
        <authorList>
            <person name="Do H."/>
            <person name="Kim S.J."/>
            <person name="Kim H.J."/>
            <person name="Lee J.H."/>
        </authorList>
    </citation>
    <scope>NUCLEOTIDE SEQUENCE [LARGE SCALE GENOMIC DNA]</scope>
    <source>
        <strain evidence="1 2">PS1</strain>
    </source>
</reference>
<keyword evidence="2" id="KW-1185">Reference proteome</keyword>
<dbReference type="PATRIC" id="fig|1086011.3.peg.698"/>
<gene>
    <name evidence="1" type="ORF">HJ01_00711</name>
</gene>
<protein>
    <submittedName>
        <fullName evidence="1">Uncharacterized protein</fullName>
    </submittedName>
</protein>
<evidence type="ECO:0000313" key="2">
    <source>
        <dbReference type="Proteomes" id="UP000005566"/>
    </source>
</evidence>
<accession>H7FNP0</accession>
<organism evidence="1 2">
    <name type="scientific">Flavobacterium frigoris (strain PS1)</name>
    <dbReference type="NCBI Taxonomy" id="1086011"/>
    <lineage>
        <taxon>Bacteria</taxon>
        <taxon>Pseudomonadati</taxon>
        <taxon>Bacteroidota</taxon>
        <taxon>Flavobacteriia</taxon>
        <taxon>Flavobacteriales</taxon>
        <taxon>Flavobacteriaceae</taxon>
        <taxon>Flavobacterium</taxon>
    </lineage>
</organism>
<sequence>MFLIKRTILRNSIFKVKGNIIPLKYQKDPENEEEDYLLPYI</sequence>
<dbReference type="AlphaFoldDB" id="H7FNP0"/>
<proteinExistence type="predicted"/>
<comment type="caution">
    <text evidence="1">The sequence shown here is derived from an EMBL/GenBank/DDBJ whole genome shotgun (WGS) entry which is preliminary data.</text>
</comment>
<evidence type="ECO:0000313" key="1">
    <source>
        <dbReference type="EMBL" id="EIA10029.1"/>
    </source>
</evidence>